<dbReference type="PROSITE" id="PS50983">
    <property type="entry name" value="FE_B12_PBP"/>
    <property type="match status" value="1"/>
</dbReference>
<evidence type="ECO:0000313" key="4">
    <source>
        <dbReference type="Proteomes" id="UP000245754"/>
    </source>
</evidence>
<reference evidence="3 4" key="1">
    <citation type="submission" date="2018-05" db="EMBL/GenBank/DDBJ databases">
        <title>Genomic Encyclopedia of Type Strains, Phase IV (KMG-V): Genome sequencing to study the core and pangenomes of soil and plant-associated prokaryotes.</title>
        <authorList>
            <person name="Whitman W."/>
        </authorList>
    </citation>
    <scope>NUCLEOTIDE SEQUENCE [LARGE SCALE GENOMIC DNA]</scope>
    <source>
        <strain evidence="3 4">SLV-132</strain>
    </source>
</reference>
<protein>
    <submittedName>
        <fullName evidence="3">Iron complex transport system substrate-binding protein</fullName>
    </submittedName>
</protein>
<dbReference type="AlphaFoldDB" id="A0A316EQ82"/>
<feature type="signal peptide" evidence="1">
    <location>
        <begin position="1"/>
        <end position="26"/>
    </location>
</feature>
<name>A0A316EQ82_9BURK</name>
<evidence type="ECO:0000259" key="2">
    <source>
        <dbReference type="PROSITE" id="PS50983"/>
    </source>
</evidence>
<keyword evidence="4" id="KW-1185">Reference proteome</keyword>
<sequence>MTRAVFMTWARDALIPLLCAAGLAHAAPPARVVGLGGAVTEIVYALDAGNTLVGADASSIYPPAALKLPKVGYYRTFSVEGVASLKPDLVLASDQSGPPQSLEQLKRLGSKVVVLPSAPTVAALDQRILGAASALDRGAQGKALVDRIHAELDAIKPPAGSKTTTPRVLLVSAHTGKMQAAGEDTAGAAMLKLVGATNVLGDQTGYKPFSAEAAAALRPDVIVTTTMSIQASGSVEAFLAQPGINATPAARDKRIVVMDDLLLLGFGPRLPEALRQLQAGFVSPAAR</sequence>
<feature type="chain" id="PRO_5016312533" evidence="1">
    <location>
        <begin position="27"/>
        <end position="287"/>
    </location>
</feature>
<accession>A0A316EQ82</accession>
<dbReference type="PANTHER" id="PTHR30535:SF4">
    <property type="entry name" value="HEMIN-BINDING PERIPLASMIC PROTEIN HMUT"/>
    <property type="match status" value="1"/>
</dbReference>
<comment type="caution">
    <text evidence="3">The sequence shown here is derived from an EMBL/GenBank/DDBJ whole genome shotgun (WGS) entry which is preliminary data.</text>
</comment>
<evidence type="ECO:0000313" key="3">
    <source>
        <dbReference type="EMBL" id="PWK33163.1"/>
    </source>
</evidence>
<dbReference type="InterPro" id="IPR002491">
    <property type="entry name" value="ABC_transptr_periplasmic_BD"/>
</dbReference>
<dbReference type="PANTHER" id="PTHR30535">
    <property type="entry name" value="VITAMIN B12-BINDING PROTEIN"/>
    <property type="match status" value="1"/>
</dbReference>
<proteinExistence type="predicted"/>
<evidence type="ECO:0000256" key="1">
    <source>
        <dbReference type="SAM" id="SignalP"/>
    </source>
</evidence>
<dbReference type="SUPFAM" id="SSF53807">
    <property type="entry name" value="Helical backbone' metal receptor"/>
    <property type="match status" value="1"/>
</dbReference>
<keyword evidence="1" id="KW-0732">Signal</keyword>
<feature type="domain" description="Fe/B12 periplasmic-binding" evidence="2">
    <location>
        <begin position="31"/>
        <end position="285"/>
    </location>
</feature>
<gene>
    <name evidence="3" type="ORF">C7419_105157</name>
</gene>
<dbReference type="Proteomes" id="UP000245754">
    <property type="component" value="Unassembled WGS sequence"/>
</dbReference>
<dbReference type="Gene3D" id="3.40.50.1980">
    <property type="entry name" value="Nitrogenase molybdenum iron protein domain"/>
    <property type="match status" value="2"/>
</dbReference>
<dbReference type="Pfam" id="PF01497">
    <property type="entry name" value="Peripla_BP_2"/>
    <property type="match status" value="1"/>
</dbReference>
<organism evidence="3 4">
    <name type="scientific">Cupriavidus plantarum</name>
    <dbReference type="NCBI Taxonomy" id="942865"/>
    <lineage>
        <taxon>Bacteria</taxon>
        <taxon>Pseudomonadati</taxon>
        <taxon>Pseudomonadota</taxon>
        <taxon>Betaproteobacteria</taxon>
        <taxon>Burkholderiales</taxon>
        <taxon>Burkholderiaceae</taxon>
        <taxon>Cupriavidus</taxon>
    </lineage>
</organism>
<dbReference type="EMBL" id="QGGT01000005">
    <property type="protein sequence ID" value="PWK33163.1"/>
    <property type="molecule type" value="Genomic_DNA"/>
</dbReference>
<dbReference type="InterPro" id="IPR050902">
    <property type="entry name" value="ABC_Transporter_SBP"/>
</dbReference>
<dbReference type="CDD" id="cd01149">
    <property type="entry name" value="HutB"/>
    <property type="match status" value="1"/>
</dbReference>